<evidence type="ECO:0000313" key="1">
    <source>
        <dbReference type="EMBL" id="KII62342.1"/>
    </source>
</evidence>
<proteinExistence type="predicted"/>
<reference evidence="1 2" key="1">
    <citation type="journal article" date="2014" name="Genome Biol. Evol.">
        <title>The genome of the myxosporean Thelohanellus kitauei shows adaptations to nutrient acquisition within its fish host.</title>
        <authorList>
            <person name="Yang Y."/>
            <person name="Xiong J."/>
            <person name="Zhou Z."/>
            <person name="Huo F."/>
            <person name="Miao W."/>
            <person name="Ran C."/>
            <person name="Liu Y."/>
            <person name="Zhang J."/>
            <person name="Feng J."/>
            <person name="Wang M."/>
            <person name="Wang M."/>
            <person name="Wang L."/>
            <person name="Yao B."/>
        </authorList>
    </citation>
    <scope>NUCLEOTIDE SEQUENCE [LARGE SCALE GENOMIC DNA]</scope>
    <source>
        <strain evidence="1">Wuqing</strain>
    </source>
</reference>
<comment type="caution">
    <text evidence="1">The sequence shown here is derived from an EMBL/GenBank/DDBJ whole genome shotgun (WGS) entry which is preliminary data.</text>
</comment>
<evidence type="ECO:0000313" key="2">
    <source>
        <dbReference type="Proteomes" id="UP000031668"/>
    </source>
</evidence>
<protein>
    <submittedName>
        <fullName evidence="1">Uncharacterized protein</fullName>
    </submittedName>
</protein>
<dbReference type="AlphaFoldDB" id="A0A0C2IZV0"/>
<sequence length="101" mass="12068">MIDEQSCRLNANFSETRFNYAEPFMEEMLQKNDKMITNYLSFQNALNDLNTIFSEFMYVYRSMNRFTQMMIKSNISKNLPILSNKNRTILIKPSNKKYITP</sequence>
<name>A0A0C2IZV0_THEKT</name>
<dbReference type="EMBL" id="JWZT01005004">
    <property type="protein sequence ID" value="KII62342.1"/>
    <property type="molecule type" value="Genomic_DNA"/>
</dbReference>
<dbReference type="Proteomes" id="UP000031668">
    <property type="component" value="Unassembled WGS sequence"/>
</dbReference>
<accession>A0A0C2IZV0</accession>
<organism evidence="1 2">
    <name type="scientific">Thelohanellus kitauei</name>
    <name type="common">Myxosporean</name>
    <dbReference type="NCBI Taxonomy" id="669202"/>
    <lineage>
        <taxon>Eukaryota</taxon>
        <taxon>Metazoa</taxon>
        <taxon>Cnidaria</taxon>
        <taxon>Myxozoa</taxon>
        <taxon>Myxosporea</taxon>
        <taxon>Bivalvulida</taxon>
        <taxon>Platysporina</taxon>
        <taxon>Myxobolidae</taxon>
        <taxon>Thelohanellus</taxon>
    </lineage>
</organism>
<gene>
    <name evidence="1" type="ORF">RF11_11670</name>
</gene>
<keyword evidence="2" id="KW-1185">Reference proteome</keyword>